<reference evidence="4 5" key="1">
    <citation type="submission" date="2015-02" db="EMBL/GenBank/DDBJ databases">
        <authorList>
            <person name="Chooi Y.-H."/>
        </authorList>
    </citation>
    <scope>NUCLEOTIDE SEQUENCE [LARGE SCALE GENOMIC DNA]</scope>
    <source>
        <strain evidence="4">E3</strain>
    </source>
</reference>
<keyword evidence="5" id="KW-1185">Reference proteome</keyword>
<dbReference type="EMBL" id="CDSF01000104">
    <property type="protein sequence ID" value="CEP00894.1"/>
    <property type="molecule type" value="Genomic_DNA"/>
</dbReference>
<dbReference type="OMA" id="MDEFMGR"/>
<dbReference type="Proteomes" id="UP000039324">
    <property type="component" value="Unassembled WGS sequence"/>
</dbReference>
<name>A0A0G4J0L3_PLABS</name>
<feature type="region of interest" description="Disordered" evidence="2">
    <location>
        <begin position="22"/>
        <end position="99"/>
    </location>
</feature>
<dbReference type="Pfam" id="PF13865">
    <property type="entry name" value="FoP_duplication"/>
    <property type="match status" value="1"/>
</dbReference>
<feature type="compositionally biased region" description="Gly residues" evidence="2">
    <location>
        <begin position="76"/>
        <end position="92"/>
    </location>
</feature>
<organism evidence="4 5">
    <name type="scientific">Plasmodiophora brassicae</name>
    <name type="common">Clubroot disease agent</name>
    <dbReference type="NCBI Taxonomy" id="37360"/>
    <lineage>
        <taxon>Eukaryota</taxon>
        <taxon>Sar</taxon>
        <taxon>Rhizaria</taxon>
        <taxon>Endomyxa</taxon>
        <taxon>Phytomyxea</taxon>
        <taxon>Plasmodiophorida</taxon>
        <taxon>Plasmodiophoridae</taxon>
        <taxon>Plasmodiophora</taxon>
    </lineage>
</organism>
<keyword evidence="1" id="KW-0694">RNA-binding</keyword>
<dbReference type="SMART" id="SM01218">
    <property type="entry name" value="FoP_duplication"/>
    <property type="match status" value="1"/>
</dbReference>
<dbReference type="AlphaFoldDB" id="A0A0G4J0L3"/>
<proteinExistence type="predicted"/>
<evidence type="ECO:0000313" key="5">
    <source>
        <dbReference type="Proteomes" id="UP000039324"/>
    </source>
</evidence>
<dbReference type="GO" id="GO:0003723">
    <property type="term" value="F:RNA binding"/>
    <property type="evidence" value="ECO:0007669"/>
    <property type="project" value="UniProtKB-KW"/>
</dbReference>
<accession>A0A0G4J0L3</accession>
<feature type="domain" description="Chromatin target of PRMT1 protein C-terminal" evidence="3">
    <location>
        <begin position="39"/>
        <end position="134"/>
    </location>
</feature>
<dbReference type="InterPro" id="IPR025715">
    <property type="entry name" value="FoP_C"/>
</dbReference>
<evidence type="ECO:0000256" key="1">
    <source>
        <dbReference type="ARBA" id="ARBA00022884"/>
    </source>
</evidence>
<sequence>MSLNERFSSLSSAPKTTFRAILSAGGPQQPPRKVAVVGGGAAQQNSTKVSRRGGSVRGGSRQKGAGVRGGKSDVRGGSGRGRGRGGGRGGGNRKLSKEELDMQMDEFMGRDTTEAKRAALDDDLSSYWSAKPAGDAAQEPAVAAT</sequence>
<evidence type="ECO:0000313" key="4">
    <source>
        <dbReference type="EMBL" id="CEP00894.1"/>
    </source>
</evidence>
<protein>
    <recommendedName>
        <fullName evidence="3">Chromatin target of PRMT1 protein C-terminal domain-containing protein</fullName>
    </recommendedName>
</protein>
<evidence type="ECO:0000259" key="3">
    <source>
        <dbReference type="SMART" id="SM01218"/>
    </source>
</evidence>
<gene>
    <name evidence="4" type="ORF">PBRA_008206</name>
</gene>
<evidence type="ECO:0000256" key="2">
    <source>
        <dbReference type="SAM" id="MobiDB-lite"/>
    </source>
</evidence>